<feature type="transmembrane region" description="Helical" evidence="2">
    <location>
        <begin position="209"/>
        <end position="226"/>
    </location>
</feature>
<keyword evidence="2" id="KW-0472">Membrane</keyword>
<sequence length="539" mass="58865">MALASRGIQHSPLSALVAPCVYPMAPLLSSDRRLNRGYVIAAVDRVPLRQKIGYGLGTFIDMWGHWLYANIAFQVFGLFLGVAPALIGVAVILNRVFDAVSDPVFGWLSDNARTRIGRRRPFMFVGAVLSGLGLPFLVAVTAGWGSSTVFGCEVSHYFWFMIVSSALYLPVVSCFNMPYQSLGNELTPDYHERTSVFSYKNTVQKIPEAGLFLAGLFFTREVWVGATPDNALERLKLLFTTGGAWADAPDGAQPNMLLGAQVYLVICGAIIIVAGLLCASLVRERYYEKLVAANKQKAGIKETLVQAFHCRPFRIQVAMQLAYNLGLSMVNALGFAVTAYYVCGGNLSEANKYNFAMGFAYMVIGFFGIPVFAAVSRRLGKRQSLVCVYAFAIMVFVATWWLYTPHVKWLQILASGLISFCSAGFWTLSASIGADVIDYDELQSGRRREGAFAACGSWVNKLGMALGAGVSFFILGWVGFDRGLGGAQAGHTIFMIRFLLAAIPIAGLVAGIMALVRFPLTQHKMMEVRAQLEARRGKV</sequence>
<gene>
    <name evidence="3" type="ORF">AW736_04435</name>
</gene>
<feature type="transmembrane region" description="Helical" evidence="2">
    <location>
        <begin position="458"/>
        <end position="480"/>
    </location>
</feature>
<comment type="caution">
    <text evidence="3">The sequence shown here is derived from an EMBL/GenBank/DDBJ whole genome shotgun (WGS) entry which is preliminary data.</text>
</comment>
<dbReference type="PANTHER" id="PTHR11328:SF28">
    <property type="entry name" value="MAJOR FACILITATOR SUPERFAMILY DOMAIN-CONTAINING PROTEIN 12"/>
    <property type="match status" value="1"/>
</dbReference>
<feature type="transmembrane region" description="Helical" evidence="2">
    <location>
        <begin position="409"/>
        <end position="437"/>
    </location>
</feature>
<dbReference type="EMBL" id="LRRQ01000036">
    <property type="protein sequence ID" value="OAM91198.1"/>
    <property type="molecule type" value="Genomic_DNA"/>
</dbReference>
<dbReference type="STRING" id="1184151.AW736_04435"/>
<comment type="similarity">
    <text evidence="1">Belongs to the sodium:galactoside symporter (TC 2.A.2) family.</text>
</comment>
<dbReference type="Gene3D" id="1.20.1250.20">
    <property type="entry name" value="MFS general substrate transporter like domains"/>
    <property type="match status" value="1"/>
</dbReference>
<dbReference type="SUPFAM" id="SSF103473">
    <property type="entry name" value="MFS general substrate transporter"/>
    <property type="match status" value="1"/>
</dbReference>
<keyword evidence="2" id="KW-1133">Transmembrane helix</keyword>
<organism evidence="3 4">
    <name type="scientific">Termitidicoccus mucosus</name>
    <dbReference type="NCBI Taxonomy" id="1184151"/>
    <lineage>
        <taxon>Bacteria</taxon>
        <taxon>Pseudomonadati</taxon>
        <taxon>Verrucomicrobiota</taxon>
        <taxon>Opitutia</taxon>
        <taxon>Opitutales</taxon>
        <taxon>Opitutaceae</taxon>
        <taxon>Termitidicoccus</taxon>
    </lineage>
</organism>
<evidence type="ECO:0000256" key="2">
    <source>
        <dbReference type="SAM" id="Phobius"/>
    </source>
</evidence>
<evidence type="ECO:0000256" key="1">
    <source>
        <dbReference type="ARBA" id="ARBA00009617"/>
    </source>
</evidence>
<evidence type="ECO:0008006" key="5">
    <source>
        <dbReference type="Google" id="ProtNLM"/>
    </source>
</evidence>
<evidence type="ECO:0000313" key="3">
    <source>
        <dbReference type="EMBL" id="OAM91198.1"/>
    </source>
</evidence>
<proteinExistence type="inferred from homology"/>
<feature type="transmembrane region" description="Helical" evidence="2">
    <location>
        <begin position="157"/>
        <end position="175"/>
    </location>
</feature>
<dbReference type="GO" id="GO:0005886">
    <property type="term" value="C:plasma membrane"/>
    <property type="evidence" value="ECO:0007669"/>
    <property type="project" value="TreeGrafter"/>
</dbReference>
<keyword evidence="2" id="KW-0812">Transmembrane</keyword>
<dbReference type="GO" id="GO:0008643">
    <property type="term" value="P:carbohydrate transport"/>
    <property type="evidence" value="ECO:0007669"/>
    <property type="project" value="InterPro"/>
</dbReference>
<reference evidence="3 4" key="1">
    <citation type="submission" date="2016-01" db="EMBL/GenBank/DDBJ databases">
        <title>High potential of lignocellulose degradation of a new Verrucomicrobia species.</title>
        <authorList>
            <person name="Wang Y."/>
            <person name="Shi Y."/>
            <person name="Qiu Z."/>
            <person name="Liu S."/>
            <person name="Yang H."/>
        </authorList>
    </citation>
    <scope>NUCLEOTIDE SEQUENCE [LARGE SCALE GENOMIC DNA]</scope>
    <source>
        <strain evidence="3 4">TSB47</strain>
    </source>
</reference>
<feature type="transmembrane region" description="Helical" evidence="2">
    <location>
        <begin position="122"/>
        <end position="145"/>
    </location>
</feature>
<dbReference type="OrthoDB" id="181905at2"/>
<accession>A0A178IN46</accession>
<name>A0A178IN46_9BACT</name>
<feature type="transmembrane region" description="Helical" evidence="2">
    <location>
        <begin position="262"/>
        <end position="282"/>
    </location>
</feature>
<feature type="transmembrane region" description="Helical" evidence="2">
    <location>
        <begin position="492"/>
        <end position="516"/>
    </location>
</feature>
<dbReference type="AlphaFoldDB" id="A0A178IN46"/>
<dbReference type="InterPro" id="IPR036259">
    <property type="entry name" value="MFS_trans_sf"/>
</dbReference>
<feature type="transmembrane region" description="Helical" evidence="2">
    <location>
        <begin position="353"/>
        <end position="373"/>
    </location>
</feature>
<evidence type="ECO:0000313" key="4">
    <source>
        <dbReference type="Proteomes" id="UP000078486"/>
    </source>
</evidence>
<dbReference type="PANTHER" id="PTHR11328">
    <property type="entry name" value="MAJOR FACILITATOR SUPERFAMILY DOMAIN-CONTAINING PROTEIN"/>
    <property type="match status" value="1"/>
</dbReference>
<protein>
    <recommendedName>
        <fullName evidence="5">MFS transporter</fullName>
    </recommendedName>
</protein>
<feature type="transmembrane region" description="Helical" evidence="2">
    <location>
        <begin position="71"/>
        <end position="93"/>
    </location>
</feature>
<dbReference type="InterPro" id="IPR039672">
    <property type="entry name" value="MFS_2"/>
</dbReference>
<keyword evidence="4" id="KW-1185">Reference proteome</keyword>
<feature type="transmembrane region" description="Helical" evidence="2">
    <location>
        <begin position="321"/>
        <end position="341"/>
    </location>
</feature>
<dbReference type="GO" id="GO:0015293">
    <property type="term" value="F:symporter activity"/>
    <property type="evidence" value="ECO:0007669"/>
    <property type="project" value="InterPro"/>
</dbReference>
<dbReference type="Proteomes" id="UP000078486">
    <property type="component" value="Unassembled WGS sequence"/>
</dbReference>
<dbReference type="Pfam" id="PF13347">
    <property type="entry name" value="MFS_2"/>
    <property type="match status" value="1"/>
</dbReference>
<feature type="transmembrane region" description="Helical" evidence="2">
    <location>
        <begin position="385"/>
        <end position="403"/>
    </location>
</feature>